<protein>
    <recommendedName>
        <fullName evidence="13">Protein kinase domain-containing protein</fullName>
    </recommendedName>
</protein>
<dbReference type="EMBL" id="BAABME010004206">
    <property type="protein sequence ID" value="GAA0161535.1"/>
    <property type="molecule type" value="Genomic_DNA"/>
</dbReference>
<dbReference type="Pfam" id="PF00560">
    <property type="entry name" value="LRR_1"/>
    <property type="match status" value="3"/>
</dbReference>
<dbReference type="PANTHER" id="PTHR48007:SF56">
    <property type="entry name" value="LOW QUALITY PROTEIN: PROTEIN STRUBBELIG-RECEPTOR FAMILY 2"/>
    <property type="match status" value="1"/>
</dbReference>
<dbReference type="GO" id="GO:0005524">
    <property type="term" value="F:ATP binding"/>
    <property type="evidence" value="ECO:0007669"/>
    <property type="project" value="InterPro"/>
</dbReference>
<dbReference type="Gene3D" id="3.80.10.10">
    <property type="entry name" value="Ribonuclease Inhibitor"/>
    <property type="match status" value="1"/>
</dbReference>
<dbReference type="Gene3D" id="1.10.510.10">
    <property type="entry name" value="Transferase(Phosphotransferase) domain 1"/>
    <property type="match status" value="1"/>
</dbReference>
<evidence type="ECO:0000256" key="11">
    <source>
        <dbReference type="SAM" id="Phobius"/>
    </source>
</evidence>
<dbReference type="InterPro" id="IPR046959">
    <property type="entry name" value="PRK1-6/SRF4-like"/>
</dbReference>
<feature type="signal peptide" evidence="12">
    <location>
        <begin position="1"/>
        <end position="25"/>
    </location>
</feature>
<dbReference type="Gene3D" id="3.30.200.20">
    <property type="entry name" value="Phosphorylase Kinase, domain 1"/>
    <property type="match status" value="1"/>
</dbReference>
<dbReference type="InterPro" id="IPR001611">
    <property type="entry name" value="Leu-rich_rpt"/>
</dbReference>
<dbReference type="PANTHER" id="PTHR48007">
    <property type="entry name" value="LEUCINE-RICH REPEAT RECEPTOR-LIKE PROTEIN KINASE PXC1"/>
    <property type="match status" value="1"/>
</dbReference>
<dbReference type="FunFam" id="3.80.10.10:FF:000062">
    <property type="entry name" value="protein STRUBBELIG-RECEPTOR FAMILY 3"/>
    <property type="match status" value="1"/>
</dbReference>
<keyword evidence="7 11" id="KW-0472">Membrane</keyword>
<keyword evidence="4 12" id="KW-0732">Signal</keyword>
<dbReference type="InterPro" id="IPR013210">
    <property type="entry name" value="LRR_N_plant-typ"/>
</dbReference>
<dbReference type="Proteomes" id="UP001454036">
    <property type="component" value="Unassembled WGS sequence"/>
</dbReference>
<dbReference type="Pfam" id="PF13855">
    <property type="entry name" value="LRR_8"/>
    <property type="match status" value="1"/>
</dbReference>
<keyword evidence="15" id="KW-1185">Reference proteome</keyword>
<feature type="domain" description="Protein kinase" evidence="13">
    <location>
        <begin position="414"/>
        <end position="693"/>
    </location>
</feature>
<dbReference type="FunFam" id="1.10.510.10:FF:000479">
    <property type="entry name" value="Leucine-rich repeat receptor-like protein kinase"/>
    <property type="match status" value="1"/>
</dbReference>
<organism evidence="14 15">
    <name type="scientific">Lithospermum erythrorhizon</name>
    <name type="common">Purple gromwell</name>
    <name type="synonym">Lithospermum officinale var. erythrorhizon</name>
    <dbReference type="NCBI Taxonomy" id="34254"/>
    <lineage>
        <taxon>Eukaryota</taxon>
        <taxon>Viridiplantae</taxon>
        <taxon>Streptophyta</taxon>
        <taxon>Embryophyta</taxon>
        <taxon>Tracheophyta</taxon>
        <taxon>Spermatophyta</taxon>
        <taxon>Magnoliopsida</taxon>
        <taxon>eudicotyledons</taxon>
        <taxon>Gunneridae</taxon>
        <taxon>Pentapetalae</taxon>
        <taxon>asterids</taxon>
        <taxon>lamiids</taxon>
        <taxon>Boraginales</taxon>
        <taxon>Boraginaceae</taxon>
        <taxon>Boraginoideae</taxon>
        <taxon>Lithospermeae</taxon>
        <taxon>Lithospermum</taxon>
    </lineage>
</organism>
<keyword evidence="6 11" id="KW-1133">Transmembrane helix</keyword>
<dbReference type="Pfam" id="PF08263">
    <property type="entry name" value="LRRNT_2"/>
    <property type="match status" value="1"/>
</dbReference>
<dbReference type="Pfam" id="PF00069">
    <property type="entry name" value="Pkinase"/>
    <property type="match status" value="1"/>
</dbReference>
<evidence type="ECO:0000256" key="4">
    <source>
        <dbReference type="ARBA" id="ARBA00022729"/>
    </source>
</evidence>
<dbReference type="PROSITE" id="PS50011">
    <property type="entry name" value="PROTEIN_KINASE_DOM"/>
    <property type="match status" value="1"/>
</dbReference>
<evidence type="ECO:0000313" key="15">
    <source>
        <dbReference type="Proteomes" id="UP001454036"/>
    </source>
</evidence>
<dbReference type="AlphaFoldDB" id="A0AAV3QDJ1"/>
<dbReference type="FunFam" id="3.30.200.20:FF:000125">
    <property type="entry name" value="Protein STRUBBELIG-RECEPTOR FAMILY 8"/>
    <property type="match status" value="1"/>
</dbReference>
<dbReference type="InterPro" id="IPR003591">
    <property type="entry name" value="Leu-rich_rpt_typical-subtyp"/>
</dbReference>
<evidence type="ECO:0000256" key="12">
    <source>
        <dbReference type="SAM" id="SignalP"/>
    </source>
</evidence>
<dbReference type="InterPro" id="IPR011009">
    <property type="entry name" value="Kinase-like_dom_sf"/>
</dbReference>
<dbReference type="SUPFAM" id="SSF52058">
    <property type="entry name" value="L domain-like"/>
    <property type="match status" value="1"/>
</dbReference>
<reference evidence="14 15" key="1">
    <citation type="submission" date="2024-01" db="EMBL/GenBank/DDBJ databases">
        <title>The complete chloroplast genome sequence of Lithospermum erythrorhizon: insights into the phylogenetic relationship among Boraginaceae species and the maternal lineages of purple gromwells.</title>
        <authorList>
            <person name="Okada T."/>
            <person name="Watanabe K."/>
        </authorList>
    </citation>
    <scope>NUCLEOTIDE SEQUENCE [LARGE SCALE GENOMIC DNA]</scope>
</reference>
<dbReference type="SUPFAM" id="SSF56112">
    <property type="entry name" value="Protein kinase-like (PK-like)"/>
    <property type="match status" value="1"/>
</dbReference>
<dbReference type="GO" id="GO:0051707">
    <property type="term" value="P:response to other organism"/>
    <property type="evidence" value="ECO:0007669"/>
    <property type="project" value="UniProtKB-ARBA"/>
</dbReference>
<comment type="caution">
    <text evidence="14">The sequence shown here is derived from an EMBL/GenBank/DDBJ whole genome shotgun (WGS) entry which is preliminary data.</text>
</comment>
<keyword evidence="2" id="KW-0433">Leucine-rich repeat</keyword>
<keyword evidence="5" id="KW-0677">Repeat</keyword>
<sequence>MAKHSTLLLFVGIIFWVFLASQVLGQTDELDLLALQEFYKSLNKPPQLSMWKSDGGDPCQDSWIGVECEGSSIIHLKLHGLNLSGNFGYELVNLENLKQLDLSSNNILGPISFSLPPNLTNLNLADNKFTGSIPQSLSFMTHLRRLNLSQNLLSGPLGDVFNGLENLREMDLSCNSFSGDLPSSFASTTNLWRLFLQSNQFTGSVIYLANLPLIDLNIEDNHFSGIIPENFQKIKNLWIGGNHFDIGANYTPWTFPSDVVPDERSIPSPPTSESNAISKHPSPDKPKPKKRRIGIAGIICTVGGVLMATCAAAFAVIRVRHSQKRKLRTLEGVEDSVHSLHVSTARDYSSSDLEGSPYLSSLNSPSTIAPWHLPPVRTRTMKVTKRKSFSSKPKIPISAKLYTVAELQFATNCFSEKNLLGEGSLGAVYRAEFPDGQIFAVKSLMLVPLSLNEEEQVLDAIRNTSRLRHPNIVRLVGYCVESGQHILVYEYIRNLTLEDALHCAAYTPLSWSLRLRIAFGVAQALDYLHSSIPPVMHRNLKAANILLDEDLTPRLCDCGLAILRSLTSNSVKLKASEMAIINSGYTAPEPVQPENNSSKADTYAFGVLLVELLTGRKPFDSSKPTKEQSLVKWASSRLHDNKSLIEMIDPALRRTISSKVLSSYADIVSLCIQPAKEFRPCMSEIVNSLKGLVQKHEQGDGAELDSLERSFRSTTTRFIGSPSISYYSSECPPSH</sequence>
<evidence type="ECO:0000259" key="13">
    <source>
        <dbReference type="PROSITE" id="PS50011"/>
    </source>
</evidence>
<evidence type="ECO:0000256" key="6">
    <source>
        <dbReference type="ARBA" id="ARBA00022989"/>
    </source>
</evidence>
<dbReference type="GO" id="GO:0006952">
    <property type="term" value="P:defense response"/>
    <property type="evidence" value="ECO:0007669"/>
    <property type="project" value="UniProtKB-ARBA"/>
</dbReference>
<evidence type="ECO:0000256" key="10">
    <source>
        <dbReference type="SAM" id="MobiDB-lite"/>
    </source>
</evidence>
<feature type="transmembrane region" description="Helical" evidence="11">
    <location>
        <begin position="293"/>
        <end position="317"/>
    </location>
</feature>
<evidence type="ECO:0000256" key="8">
    <source>
        <dbReference type="ARBA" id="ARBA00023170"/>
    </source>
</evidence>
<keyword evidence="9" id="KW-0325">Glycoprotein</keyword>
<feature type="region of interest" description="Disordered" evidence="10">
    <location>
        <begin position="261"/>
        <end position="290"/>
    </location>
</feature>
<evidence type="ECO:0000256" key="7">
    <source>
        <dbReference type="ARBA" id="ARBA00023136"/>
    </source>
</evidence>
<name>A0AAV3QDJ1_LITER</name>
<keyword evidence="8" id="KW-0675">Receptor</keyword>
<accession>A0AAV3QDJ1</accession>
<comment type="subcellular location">
    <subcellularLocation>
        <location evidence="1">Membrane</location>
        <topology evidence="1">Single-pass membrane protein</topology>
    </subcellularLocation>
</comment>
<evidence type="ECO:0000256" key="9">
    <source>
        <dbReference type="ARBA" id="ARBA00023180"/>
    </source>
</evidence>
<evidence type="ECO:0000256" key="5">
    <source>
        <dbReference type="ARBA" id="ARBA00022737"/>
    </source>
</evidence>
<dbReference type="GO" id="GO:0004672">
    <property type="term" value="F:protein kinase activity"/>
    <property type="evidence" value="ECO:0007669"/>
    <property type="project" value="InterPro"/>
</dbReference>
<keyword evidence="3 11" id="KW-0812">Transmembrane</keyword>
<proteinExistence type="predicted"/>
<gene>
    <name evidence="14" type="ORF">LIER_17825</name>
</gene>
<dbReference type="InterPro" id="IPR000719">
    <property type="entry name" value="Prot_kinase_dom"/>
</dbReference>
<dbReference type="SMART" id="SM00369">
    <property type="entry name" value="LRR_TYP"/>
    <property type="match status" value="3"/>
</dbReference>
<dbReference type="GO" id="GO:0016020">
    <property type="term" value="C:membrane"/>
    <property type="evidence" value="ECO:0007669"/>
    <property type="project" value="UniProtKB-SubCell"/>
</dbReference>
<evidence type="ECO:0000256" key="2">
    <source>
        <dbReference type="ARBA" id="ARBA00022614"/>
    </source>
</evidence>
<evidence type="ECO:0000256" key="1">
    <source>
        <dbReference type="ARBA" id="ARBA00004167"/>
    </source>
</evidence>
<evidence type="ECO:0000256" key="3">
    <source>
        <dbReference type="ARBA" id="ARBA00022692"/>
    </source>
</evidence>
<evidence type="ECO:0000313" key="14">
    <source>
        <dbReference type="EMBL" id="GAA0161535.1"/>
    </source>
</evidence>
<feature type="chain" id="PRO_5043337925" description="Protein kinase domain-containing protein" evidence="12">
    <location>
        <begin position="26"/>
        <end position="735"/>
    </location>
</feature>
<dbReference type="InterPro" id="IPR032675">
    <property type="entry name" value="LRR_dom_sf"/>
</dbReference>